<evidence type="ECO:0000313" key="2">
    <source>
        <dbReference type="EMBL" id="MFC0299077.1"/>
    </source>
</evidence>
<evidence type="ECO:0000313" key="3">
    <source>
        <dbReference type="Proteomes" id="UP001589785"/>
    </source>
</evidence>
<dbReference type="Proteomes" id="UP001589785">
    <property type="component" value="Unassembled WGS sequence"/>
</dbReference>
<comment type="caution">
    <text evidence="2">The sequence shown here is derived from an EMBL/GenBank/DDBJ whole genome shotgun (WGS) entry which is preliminary data.</text>
</comment>
<dbReference type="RefSeq" id="WP_245629367.1">
    <property type="nucleotide sequence ID" value="NZ_JBHLVN010000149.1"/>
</dbReference>
<organism evidence="2 3">
    <name type="scientific">Geobacillus jurassicus</name>
    <dbReference type="NCBI Taxonomy" id="235932"/>
    <lineage>
        <taxon>Bacteria</taxon>
        <taxon>Bacillati</taxon>
        <taxon>Bacillota</taxon>
        <taxon>Bacilli</taxon>
        <taxon>Bacillales</taxon>
        <taxon>Anoxybacillaceae</taxon>
        <taxon>Geobacillus</taxon>
    </lineage>
</organism>
<dbReference type="EMBL" id="JBHLVN010000149">
    <property type="protein sequence ID" value="MFC0299077.1"/>
    <property type="molecule type" value="Genomic_DNA"/>
</dbReference>
<proteinExistence type="predicted"/>
<protein>
    <submittedName>
        <fullName evidence="2">Uncharacterized protein</fullName>
    </submittedName>
</protein>
<keyword evidence="3" id="KW-1185">Reference proteome</keyword>
<keyword evidence="1" id="KW-0732">Signal</keyword>
<sequence length="158" mass="17532">MIVNRKKKWKSKWASLSLAAAVIATAGAAGAASATAFLDGSSTYKNTSPLTASRNDTGNIKAVNNGANTQTRGYAYKLINWWPDSIVASTNWLNPGQEETRSFTQTNGDKVLWPNCWSNDWLKRIRDHYSQINISIRMMKSGIRLKMNAAIPDRILLL</sequence>
<feature type="chain" id="PRO_5046751563" evidence="1">
    <location>
        <begin position="32"/>
        <end position="158"/>
    </location>
</feature>
<reference evidence="2 3" key="1">
    <citation type="submission" date="2024-09" db="EMBL/GenBank/DDBJ databases">
        <authorList>
            <person name="Sun Q."/>
            <person name="Mori K."/>
        </authorList>
    </citation>
    <scope>NUCLEOTIDE SEQUENCE [LARGE SCALE GENOMIC DNA]</scope>
    <source>
        <strain evidence="2 3">CCM 7224</strain>
    </source>
</reference>
<name>A0ABV6GX63_9BACL</name>
<accession>A0ABV6GX63</accession>
<evidence type="ECO:0000256" key="1">
    <source>
        <dbReference type="SAM" id="SignalP"/>
    </source>
</evidence>
<gene>
    <name evidence="2" type="ORF">ACFFHQ_17325</name>
</gene>
<feature type="signal peptide" evidence="1">
    <location>
        <begin position="1"/>
        <end position="31"/>
    </location>
</feature>